<feature type="transmembrane region" description="Helical" evidence="1">
    <location>
        <begin position="63"/>
        <end position="82"/>
    </location>
</feature>
<name>A0A7X2N0Z9_9CLOT</name>
<reference evidence="2 3" key="1">
    <citation type="submission" date="2019-08" db="EMBL/GenBank/DDBJ databases">
        <title>In-depth cultivation of the pig gut microbiome towards novel bacterial diversity and tailored functional studies.</title>
        <authorList>
            <person name="Wylensek D."/>
            <person name="Hitch T.C.A."/>
            <person name="Clavel T."/>
        </authorList>
    </citation>
    <scope>NUCLEOTIDE SEQUENCE [LARGE SCALE GENOMIC DNA]</scope>
    <source>
        <strain evidence="2 3">WCA-383-APC-5B</strain>
    </source>
</reference>
<keyword evidence="3" id="KW-1185">Reference proteome</keyword>
<feature type="transmembrane region" description="Helical" evidence="1">
    <location>
        <begin position="38"/>
        <end position="56"/>
    </location>
</feature>
<dbReference type="AlphaFoldDB" id="A0A7X2N0Z9"/>
<proteinExistence type="predicted"/>
<gene>
    <name evidence="2" type="ORF">FYJ33_15640</name>
</gene>
<comment type="caution">
    <text evidence="2">The sequence shown here is derived from an EMBL/GenBank/DDBJ whole genome shotgun (WGS) entry which is preliminary data.</text>
</comment>
<organism evidence="2 3">
    <name type="scientific">Inconstantimicrobium porci</name>
    <dbReference type="NCBI Taxonomy" id="2652291"/>
    <lineage>
        <taxon>Bacteria</taxon>
        <taxon>Bacillati</taxon>
        <taxon>Bacillota</taxon>
        <taxon>Clostridia</taxon>
        <taxon>Eubacteriales</taxon>
        <taxon>Clostridiaceae</taxon>
        <taxon>Inconstantimicrobium</taxon>
    </lineage>
</organism>
<sequence length="115" mass="12174">MKKVVGIISIVLFAIVEFQSCAAGIGNAIQNSKEASGSAGLILGFAMLIAGILSLVSKQNKGIVITAIVFYVIGAIIGFANIGTFKDLMIWSVISLIFAVLLLLHLLKNKSMYSK</sequence>
<evidence type="ECO:0000313" key="3">
    <source>
        <dbReference type="Proteomes" id="UP000460287"/>
    </source>
</evidence>
<keyword evidence="1" id="KW-1133">Transmembrane helix</keyword>
<evidence type="ECO:0000313" key="2">
    <source>
        <dbReference type="EMBL" id="MSR92752.1"/>
    </source>
</evidence>
<dbReference type="EMBL" id="VULX01000063">
    <property type="protein sequence ID" value="MSR92752.1"/>
    <property type="molecule type" value="Genomic_DNA"/>
</dbReference>
<evidence type="ECO:0000256" key="1">
    <source>
        <dbReference type="SAM" id="Phobius"/>
    </source>
</evidence>
<protein>
    <submittedName>
        <fullName evidence="2">Uncharacterized protein</fullName>
    </submittedName>
</protein>
<keyword evidence="1" id="KW-0472">Membrane</keyword>
<feature type="transmembrane region" description="Helical" evidence="1">
    <location>
        <begin position="88"/>
        <end position="107"/>
    </location>
</feature>
<keyword evidence="1" id="KW-0812">Transmembrane</keyword>
<accession>A0A7X2N0Z9</accession>
<dbReference type="Proteomes" id="UP000460287">
    <property type="component" value="Unassembled WGS sequence"/>
</dbReference>